<dbReference type="InterPro" id="IPR036047">
    <property type="entry name" value="F-box-like_dom_sf"/>
</dbReference>
<dbReference type="OrthoDB" id="3249214at2759"/>
<protein>
    <recommendedName>
        <fullName evidence="3">F-box domain-containing protein</fullName>
    </recommendedName>
</protein>
<reference evidence="1 2" key="1">
    <citation type="journal article" date="2016" name="Mol. Biol. Evol.">
        <title>Comparative Genomics of Early-Diverging Mushroom-Forming Fungi Provides Insights into the Origins of Lignocellulose Decay Capabilities.</title>
        <authorList>
            <person name="Nagy L.G."/>
            <person name="Riley R."/>
            <person name="Tritt A."/>
            <person name="Adam C."/>
            <person name="Daum C."/>
            <person name="Floudas D."/>
            <person name="Sun H."/>
            <person name="Yadav J.S."/>
            <person name="Pangilinan J."/>
            <person name="Larsson K.H."/>
            <person name="Matsuura K."/>
            <person name="Barry K."/>
            <person name="Labutti K."/>
            <person name="Kuo R."/>
            <person name="Ohm R.A."/>
            <person name="Bhattacharya S.S."/>
            <person name="Shirouzu T."/>
            <person name="Yoshinaga Y."/>
            <person name="Martin F.M."/>
            <person name="Grigoriev I.V."/>
            <person name="Hibbett D.S."/>
        </authorList>
    </citation>
    <scope>NUCLEOTIDE SEQUENCE [LARGE SCALE GENOMIC DNA]</scope>
    <source>
        <strain evidence="1 2">TUFC12733</strain>
    </source>
</reference>
<gene>
    <name evidence="1" type="ORF">CALVIDRAFT_540918</name>
</gene>
<evidence type="ECO:0000313" key="2">
    <source>
        <dbReference type="Proteomes" id="UP000076738"/>
    </source>
</evidence>
<dbReference type="SUPFAM" id="SSF81383">
    <property type="entry name" value="F-box domain"/>
    <property type="match status" value="1"/>
</dbReference>
<organism evidence="1 2">
    <name type="scientific">Calocera viscosa (strain TUFC12733)</name>
    <dbReference type="NCBI Taxonomy" id="1330018"/>
    <lineage>
        <taxon>Eukaryota</taxon>
        <taxon>Fungi</taxon>
        <taxon>Dikarya</taxon>
        <taxon>Basidiomycota</taxon>
        <taxon>Agaricomycotina</taxon>
        <taxon>Dacrymycetes</taxon>
        <taxon>Dacrymycetales</taxon>
        <taxon>Dacrymycetaceae</taxon>
        <taxon>Calocera</taxon>
    </lineage>
</organism>
<evidence type="ECO:0008006" key="3">
    <source>
        <dbReference type="Google" id="ProtNLM"/>
    </source>
</evidence>
<dbReference type="Proteomes" id="UP000076738">
    <property type="component" value="Unassembled WGS sequence"/>
</dbReference>
<dbReference type="AlphaFoldDB" id="A0A167IAN8"/>
<evidence type="ECO:0000313" key="1">
    <source>
        <dbReference type="EMBL" id="KZO92456.1"/>
    </source>
</evidence>
<keyword evidence="2" id="KW-1185">Reference proteome</keyword>
<accession>A0A167IAN8</accession>
<sequence>MSVAILPTRPVRFRSGCVWSTPCLVSFRHLIRSLSLHLRRSILHLEQRLNQLYHPHDSIRLPMLLALPLELIDGIVENVENPRDLAALSAVCRFLKKMLSPTSGRDLGPLQCRYLSLTRKSGPSFSLLATRPMLARAIRRLLITENASIGNQYWYDQNEFNSHRPRASSSAIRAALMEMRNLQFLSCSVHVSGAQTCPAPLFQDLSM</sequence>
<dbReference type="EMBL" id="KV417310">
    <property type="protein sequence ID" value="KZO92456.1"/>
    <property type="molecule type" value="Genomic_DNA"/>
</dbReference>
<proteinExistence type="predicted"/>
<name>A0A167IAN8_CALVF</name>